<evidence type="ECO:0000313" key="3">
    <source>
        <dbReference type="Proteomes" id="UP000024635"/>
    </source>
</evidence>
<evidence type="ECO:0000313" key="2">
    <source>
        <dbReference type="EMBL" id="EYC46188.1"/>
    </source>
</evidence>
<dbReference type="EMBL" id="JARK01000005">
    <property type="protein sequence ID" value="EYC46188.1"/>
    <property type="molecule type" value="Genomic_DNA"/>
</dbReference>
<reference evidence="3" key="1">
    <citation type="journal article" date="2015" name="Nat. Genet.">
        <title>The genome and transcriptome of the zoonotic hookworm Ancylostoma ceylanicum identify infection-specific gene families.</title>
        <authorList>
            <person name="Schwarz E.M."/>
            <person name="Hu Y."/>
            <person name="Antoshechkin I."/>
            <person name="Miller M.M."/>
            <person name="Sternberg P.W."/>
            <person name="Aroian R.V."/>
        </authorList>
    </citation>
    <scope>NUCLEOTIDE SEQUENCE</scope>
    <source>
        <strain evidence="3">HY135</strain>
    </source>
</reference>
<sequence>MDTPLALPVVQNQRGKKHKIDYSPPAPDADFDRAVDLVLNDATLPPHLRTVMSHLLEIKEQFSVVIEINRELTIENERISKKNAELEKENSSLRLEVDSLKKALSFSPRSTSDQPVCPDKASPFSFEEVERGKALMLRN</sequence>
<feature type="coiled-coil region" evidence="1">
    <location>
        <begin position="69"/>
        <end position="103"/>
    </location>
</feature>
<keyword evidence="1" id="KW-0175">Coiled coil</keyword>
<dbReference type="OrthoDB" id="5881925at2759"/>
<accession>A0A016X4M8</accession>
<protein>
    <submittedName>
        <fullName evidence="2">Uncharacterized protein</fullName>
    </submittedName>
</protein>
<dbReference type="AlphaFoldDB" id="A0A016X4M8"/>
<gene>
    <name evidence="2" type="primary">Acey_s0405.g876</name>
    <name evidence="2" type="ORF">Y032_0405g876</name>
</gene>
<name>A0A016X4M8_9BILA</name>
<organism evidence="2 3">
    <name type="scientific">Ancylostoma ceylanicum</name>
    <dbReference type="NCBI Taxonomy" id="53326"/>
    <lineage>
        <taxon>Eukaryota</taxon>
        <taxon>Metazoa</taxon>
        <taxon>Ecdysozoa</taxon>
        <taxon>Nematoda</taxon>
        <taxon>Chromadorea</taxon>
        <taxon>Rhabditida</taxon>
        <taxon>Rhabditina</taxon>
        <taxon>Rhabditomorpha</taxon>
        <taxon>Strongyloidea</taxon>
        <taxon>Ancylostomatidae</taxon>
        <taxon>Ancylostomatinae</taxon>
        <taxon>Ancylostoma</taxon>
    </lineage>
</organism>
<keyword evidence="3" id="KW-1185">Reference proteome</keyword>
<proteinExistence type="predicted"/>
<comment type="caution">
    <text evidence="2">The sequence shown here is derived from an EMBL/GenBank/DDBJ whole genome shotgun (WGS) entry which is preliminary data.</text>
</comment>
<evidence type="ECO:0000256" key="1">
    <source>
        <dbReference type="SAM" id="Coils"/>
    </source>
</evidence>
<dbReference type="Proteomes" id="UP000024635">
    <property type="component" value="Unassembled WGS sequence"/>
</dbReference>